<protein>
    <submittedName>
        <fullName evidence="2">Transcriptional regulator with XRE-family HTH domain</fullName>
    </submittedName>
</protein>
<feature type="domain" description="HTH cro/C1-type" evidence="1">
    <location>
        <begin position="18"/>
        <end position="72"/>
    </location>
</feature>
<name>A0AAE3W0L6_9ACTN</name>
<keyword evidence="3" id="KW-1185">Reference proteome</keyword>
<dbReference type="Pfam" id="PF13560">
    <property type="entry name" value="HTH_31"/>
    <property type="match status" value="1"/>
</dbReference>
<dbReference type="InterPro" id="IPR043917">
    <property type="entry name" value="DUF5753"/>
</dbReference>
<dbReference type="CDD" id="cd00093">
    <property type="entry name" value="HTH_XRE"/>
    <property type="match status" value="1"/>
</dbReference>
<evidence type="ECO:0000313" key="3">
    <source>
        <dbReference type="Proteomes" id="UP001240236"/>
    </source>
</evidence>
<dbReference type="Gene3D" id="1.10.260.40">
    <property type="entry name" value="lambda repressor-like DNA-binding domains"/>
    <property type="match status" value="1"/>
</dbReference>
<reference evidence="2 3" key="1">
    <citation type="submission" date="2023-07" db="EMBL/GenBank/DDBJ databases">
        <title>Sequencing the genomes of 1000 actinobacteria strains.</title>
        <authorList>
            <person name="Klenk H.-P."/>
        </authorList>
    </citation>
    <scope>NUCLEOTIDE SEQUENCE [LARGE SCALE GENOMIC DNA]</scope>
    <source>
        <strain evidence="2 3">DSM 44709</strain>
    </source>
</reference>
<organism evidence="2 3">
    <name type="scientific">Catenuloplanes indicus</name>
    <dbReference type="NCBI Taxonomy" id="137267"/>
    <lineage>
        <taxon>Bacteria</taxon>
        <taxon>Bacillati</taxon>
        <taxon>Actinomycetota</taxon>
        <taxon>Actinomycetes</taxon>
        <taxon>Micromonosporales</taxon>
        <taxon>Micromonosporaceae</taxon>
        <taxon>Catenuloplanes</taxon>
    </lineage>
</organism>
<evidence type="ECO:0000313" key="2">
    <source>
        <dbReference type="EMBL" id="MDQ0366742.1"/>
    </source>
</evidence>
<dbReference type="AlphaFoldDB" id="A0AAE3W0L6"/>
<dbReference type="InterPro" id="IPR001387">
    <property type="entry name" value="Cro/C1-type_HTH"/>
</dbReference>
<sequence length="287" mass="32349">MAVKPSPTTLRRQLGAELRRLREATRRTVADVARSLGWSESKLSRIETAHTGIRNRDLDALLDTYAVPDDDRRRIHAVAVQSRQRAWWEAYGDVLPDAYETYIGFEAEVVRLRAYEALLVPGLLQTDEYAREIFRTDDLRPDGRPARDDEIEQRAAVRLARQAVIGRQPAPDLLWVLDEAVLRRRVGGREVQRRQLGRLVEVSDRPNVTILVVPFDAGAHSGLAGSFCIMDFAGGQRLVYADSRTGGTFREQPEEVDGYATSFEGLRDVALPPEKSIEFIRAAAREI</sequence>
<dbReference type="GO" id="GO:0003677">
    <property type="term" value="F:DNA binding"/>
    <property type="evidence" value="ECO:0007669"/>
    <property type="project" value="InterPro"/>
</dbReference>
<dbReference type="Pfam" id="PF19054">
    <property type="entry name" value="DUF5753"/>
    <property type="match status" value="1"/>
</dbReference>
<evidence type="ECO:0000259" key="1">
    <source>
        <dbReference type="PROSITE" id="PS50943"/>
    </source>
</evidence>
<comment type="caution">
    <text evidence="2">The sequence shown here is derived from an EMBL/GenBank/DDBJ whole genome shotgun (WGS) entry which is preliminary data.</text>
</comment>
<dbReference type="EMBL" id="JAUSUZ010000001">
    <property type="protein sequence ID" value="MDQ0366742.1"/>
    <property type="molecule type" value="Genomic_DNA"/>
</dbReference>
<dbReference type="PROSITE" id="PS50943">
    <property type="entry name" value="HTH_CROC1"/>
    <property type="match status" value="1"/>
</dbReference>
<gene>
    <name evidence="2" type="ORF">J2S42_003411</name>
</gene>
<dbReference type="InterPro" id="IPR010982">
    <property type="entry name" value="Lambda_DNA-bd_dom_sf"/>
</dbReference>
<proteinExistence type="predicted"/>
<dbReference type="SUPFAM" id="SSF47413">
    <property type="entry name" value="lambda repressor-like DNA-binding domains"/>
    <property type="match status" value="1"/>
</dbReference>
<dbReference type="RefSeq" id="WP_307240298.1">
    <property type="nucleotide sequence ID" value="NZ_JAUSUZ010000001.1"/>
</dbReference>
<accession>A0AAE3W0L6</accession>
<dbReference type="SMART" id="SM00530">
    <property type="entry name" value="HTH_XRE"/>
    <property type="match status" value="1"/>
</dbReference>
<dbReference type="Proteomes" id="UP001240236">
    <property type="component" value="Unassembled WGS sequence"/>
</dbReference>